<dbReference type="Proteomes" id="UP000238937">
    <property type="component" value="Unassembled WGS sequence"/>
</dbReference>
<accession>A0A2T1GIQ6</accession>
<proteinExistence type="predicted"/>
<dbReference type="AlphaFoldDB" id="A0A2T1GIQ6"/>
<reference evidence="1 2" key="1">
    <citation type="submission" date="2018-03" db="EMBL/GenBank/DDBJ databases">
        <title>The ancient ancestry and fast evolution of plastids.</title>
        <authorList>
            <person name="Moore K.R."/>
            <person name="Magnabosco C."/>
            <person name="Momper L."/>
            <person name="Gold D.A."/>
            <person name="Bosak T."/>
            <person name="Fournier G.P."/>
        </authorList>
    </citation>
    <scope>NUCLEOTIDE SEQUENCE [LARGE SCALE GENOMIC DNA]</scope>
    <source>
        <strain evidence="1 2">CCALA 037</strain>
    </source>
</reference>
<name>A0A2T1GIQ6_9CYAN</name>
<comment type="caution">
    <text evidence="1">The sequence shown here is derived from an EMBL/GenBank/DDBJ whole genome shotgun (WGS) entry which is preliminary data.</text>
</comment>
<dbReference type="OrthoDB" id="5517735at2"/>
<keyword evidence="2" id="KW-1185">Reference proteome</keyword>
<evidence type="ECO:0000313" key="1">
    <source>
        <dbReference type="EMBL" id="PSB57631.1"/>
    </source>
</evidence>
<evidence type="ECO:0000313" key="2">
    <source>
        <dbReference type="Proteomes" id="UP000238937"/>
    </source>
</evidence>
<protein>
    <submittedName>
        <fullName evidence="1">Uncharacterized protein</fullName>
    </submittedName>
</protein>
<organism evidence="1 2">
    <name type="scientific">Chamaesiphon polymorphus CCALA 037</name>
    <dbReference type="NCBI Taxonomy" id="2107692"/>
    <lineage>
        <taxon>Bacteria</taxon>
        <taxon>Bacillati</taxon>
        <taxon>Cyanobacteriota</taxon>
        <taxon>Cyanophyceae</taxon>
        <taxon>Gomontiellales</taxon>
        <taxon>Chamaesiphonaceae</taxon>
        <taxon>Chamaesiphon</taxon>
    </lineage>
</organism>
<gene>
    <name evidence="1" type="ORF">C7B77_07775</name>
</gene>
<dbReference type="EMBL" id="PVWO01000069">
    <property type="protein sequence ID" value="PSB57631.1"/>
    <property type="molecule type" value="Genomic_DNA"/>
</dbReference>
<sequence length="161" mass="17458">MPLVLSVVLIFTGCSSKEPSKYAATQKETSGRNAPAAVAKKAEAGGDFNKFFPQGASGYSRVFSQEKKGFAEAKLNKDGKNVAVLSISDTISLPAAAKKYENSISKLNNYPLIDDTKLKSTSVLVNNRYQVKVASRDPSFTSEDRQLWLQKFNLGGLSSLK</sequence>